<dbReference type="InterPro" id="IPR006569">
    <property type="entry name" value="CID_dom"/>
</dbReference>
<keyword evidence="4" id="KW-1185">Reference proteome</keyword>
<dbReference type="EMBL" id="JBGBPQ010000031">
    <property type="protein sequence ID" value="KAL1495755.1"/>
    <property type="molecule type" value="Genomic_DNA"/>
</dbReference>
<feature type="region of interest" description="Disordered" evidence="1">
    <location>
        <begin position="146"/>
        <end position="199"/>
    </location>
</feature>
<protein>
    <recommendedName>
        <fullName evidence="2">CID domain-containing protein</fullName>
    </recommendedName>
</protein>
<feature type="compositionally biased region" description="Low complexity" evidence="1">
    <location>
        <begin position="146"/>
        <end position="168"/>
    </location>
</feature>
<comment type="caution">
    <text evidence="3">The sequence shown here is derived from an EMBL/GenBank/DDBJ whole genome shotgun (WGS) entry which is preliminary data.</text>
</comment>
<feature type="region of interest" description="Disordered" evidence="1">
    <location>
        <begin position="458"/>
        <end position="481"/>
    </location>
</feature>
<evidence type="ECO:0000256" key="1">
    <source>
        <dbReference type="SAM" id="MobiDB-lite"/>
    </source>
</evidence>
<dbReference type="InterPro" id="IPR024638">
    <property type="entry name" value="Ctk3_N"/>
</dbReference>
<dbReference type="Gene3D" id="1.25.40.90">
    <property type="match status" value="1"/>
</dbReference>
<dbReference type="AlphaFoldDB" id="A0AB34IE22"/>
<evidence type="ECO:0000259" key="2">
    <source>
        <dbReference type="PROSITE" id="PS51391"/>
    </source>
</evidence>
<feature type="compositionally biased region" description="Low complexity" evidence="1">
    <location>
        <begin position="175"/>
        <end position="186"/>
    </location>
</feature>
<feature type="region of interest" description="Disordered" evidence="1">
    <location>
        <begin position="215"/>
        <end position="234"/>
    </location>
</feature>
<sequence>MSDTAKKWASLLRRLTHSKTSIDTAASFALQLPARAAELLAAVVARVQDPAAENDLASLYLFDCICKRAKGEEGAASRQFIPAANTYAPSILRGVLSRGGLRPPERQLVDSARSILVNWERKRLFRPEVLLEAREILSEAEASLAAHEASSVDPPPVSSSSRTRAPSRGNKEATPAPGSSSSCSFSPPRPPSECSDADALPRLTSPAAIVADLLAPAAPPPPSSRRRAAPSAAAAASSSSSAAAAASAAPAASSSAPPDPAADPAAAFMEAIEANRAVSKRRKIEARLRPRPLSWDEEFSLEWDATPSPRDGEVFALAAAALPFGDAAVGYPYVRPSRAASPAWAQTNYDLLNACVAAPRPRTPRRDEAQLDIDVEFRLYTEARGGGGGREAWRCGGAWPQPPAGMAGAMNACYPQPPHPLFEPLPANWYMLPPAATYEGGWCGGVKAWGAELQWGNGQKGGRGGAREAEGGRGYRPLGWG</sequence>
<dbReference type="Pfam" id="PF12243">
    <property type="entry name" value="CTK3"/>
    <property type="match status" value="1"/>
</dbReference>
<evidence type="ECO:0000313" key="4">
    <source>
        <dbReference type="Proteomes" id="UP001515480"/>
    </source>
</evidence>
<dbReference type="InterPro" id="IPR008942">
    <property type="entry name" value="ENTH_VHS"/>
</dbReference>
<dbReference type="PROSITE" id="PS51391">
    <property type="entry name" value="CID"/>
    <property type="match status" value="1"/>
</dbReference>
<dbReference type="Proteomes" id="UP001515480">
    <property type="component" value="Unassembled WGS sequence"/>
</dbReference>
<name>A0AB34IE22_PRYPA</name>
<evidence type="ECO:0000313" key="3">
    <source>
        <dbReference type="EMBL" id="KAL1495755.1"/>
    </source>
</evidence>
<gene>
    <name evidence="3" type="ORF">AB1Y20_016617</name>
</gene>
<accession>A0AB34IE22</accession>
<proteinExistence type="predicted"/>
<organism evidence="3 4">
    <name type="scientific">Prymnesium parvum</name>
    <name type="common">Toxic golden alga</name>
    <dbReference type="NCBI Taxonomy" id="97485"/>
    <lineage>
        <taxon>Eukaryota</taxon>
        <taxon>Haptista</taxon>
        <taxon>Haptophyta</taxon>
        <taxon>Prymnesiophyceae</taxon>
        <taxon>Prymnesiales</taxon>
        <taxon>Prymnesiaceae</taxon>
        <taxon>Prymnesium</taxon>
    </lineage>
</organism>
<feature type="domain" description="CID" evidence="2">
    <location>
        <begin position="1"/>
        <end position="141"/>
    </location>
</feature>
<reference evidence="3 4" key="1">
    <citation type="journal article" date="2024" name="Science">
        <title>Giant polyketide synthase enzymes in the biosynthesis of giant marine polyether toxins.</title>
        <authorList>
            <person name="Fallon T.R."/>
            <person name="Shende V.V."/>
            <person name="Wierzbicki I.H."/>
            <person name="Pendleton A.L."/>
            <person name="Watervoot N.F."/>
            <person name="Auber R.P."/>
            <person name="Gonzalez D.J."/>
            <person name="Wisecaver J.H."/>
            <person name="Moore B.S."/>
        </authorList>
    </citation>
    <scope>NUCLEOTIDE SEQUENCE [LARGE SCALE GENOMIC DNA]</scope>
    <source>
        <strain evidence="3 4">12B1</strain>
    </source>
</reference>